<dbReference type="InterPro" id="IPR010482">
    <property type="entry name" value="TECPR1-like_DysF"/>
</dbReference>
<evidence type="ECO:0000256" key="2">
    <source>
        <dbReference type="ARBA" id="ARBA00022692"/>
    </source>
</evidence>
<accession>A0A9W8AS60</accession>
<name>A0A9W8AS60_9FUNG</name>
<dbReference type="OrthoDB" id="74314at2759"/>
<evidence type="ECO:0000256" key="1">
    <source>
        <dbReference type="ARBA" id="ARBA00004127"/>
    </source>
</evidence>
<feature type="compositionally biased region" description="Polar residues" evidence="5">
    <location>
        <begin position="1"/>
        <end position="50"/>
    </location>
</feature>
<dbReference type="PANTHER" id="PTHR31679:SF2">
    <property type="entry name" value="PEROXISOMAL MEMBRANE PROTEIN PEX30-RELATED"/>
    <property type="match status" value="1"/>
</dbReference>
<reference evidence="9" key="1">
    <citation type="submission" date="2022-07" db="EMBL/GenBank/DDBJ databases">
        <title>Phylogenomic reconstructions and comparative analyses of Kickxellomycotina fungi.</title>
        <authorList>
            <person name="Reynolds N.K."/>
            <person name="Stajich J.E."/>
            <person name="Barry K."/>
            <person name="Grigoriev I.V."/>
            <person name="Crous P."/>
            <person name="Smith M.E."/>
        </authorList>
    </citation>
    <scope>NUCLEOTIDE SEQUENCE</scope>
    <source>
        <strain evidence="9">RSA 1196</strain>
    </source>
</reference>
<evidence type="ECO:0000256" key="3">
    <source>
        <dbReference type="ARBA" id="ARBA00022989"/>
    </source>
</evidence>
<protein>
    <recommendedName>
        <fullName evidence="7 8">Peroxin/Ferlin domain-containing protein</fullName>
    </recommendedName>
</protein>
<dbReference type="Pfam" id="PF06398">
    <property type="entry name" value="Pex24p"/>
    <property type="match status" value="1"/>
</dbReference>
<evidence type="ECO:0000259" key="8">
    <source>
        <dbReference type="SMART" id="SM00694"/>
    </source>
</evidence>
<evidence type="ECO:0000313" key="10">
    <source>
        <dbReference type="Proteomes" id="UP001150925"/>
    </source>
</evidence>
<keyword evidence="4 6" id="KW-0472">Membrane</keyword>
<dbReference type="SMART" id="SM00694">
    <property type="entry name" value="DysFC"/>
    <property type="match status" value="1"/>
</dbReference>
<comment type="caution">
    <text evidence="9">The sequence shown here is derived from an EMBL/GenBank/DDBJ whole genome shotgun (WGS) entry which is preliminary data.</text>
</comment>
<proteinExistence type="predicted"/>
<dbReference type="EMBL" id="JANBPY010000633">
    <property type="protein sequence ID" value="KAJ1965074.1"/>
    <property type="molecule type" value="Genomic_DNA"/>
</dbReference>
<keyword evidence="3 6" id="KW-1133">Transmembrane helix</keyword>
<dbReference type="GO" id="GO:0012505">
    <property type="term" value="C:endomembrane system"/>
    <property type="evidence" value="ECO:0007669"/>
    <property type="project" value="UniProtKB-SubCell"/>
</dbReference>
<evidence type="ECO:0000256" key="4">
    <source>
        <dbReference type="ARBA" id="ARBA00023136"/>
    </source>
</evidence>
<dbReference type="SMART" id="SM00693">
    <property type="entry name" value="DysFN"/>
    <property type="match status" value="1"/>
</dbReference>
<evidence type="ECO:0000256" key="5">
    <source>
        <dbReference type="SAM" id="MobiDB-lite"/>
    </source>
</evidence>
<evidence type="ECO:0000259" key="7">
    <source>
        <dbReference type="SMART" id="SM00693"/>
    </source>
</evidence>
<feature type="domain" description="Peroxin/Ferlin" evidence="8">
    <location>
        <begin position="493"/>
        <end position="526"/>
    </location>
</feature>
<gene>
    <name evidence="9" type="ORF">IWQ62_002755</name>
</gene>
<dbReference type="InterPro" id="IPR052646">
    <property type="entry name" value="Peroxisomal_PEX28-32"/>
</dbReference>
<feature type="transmembrane region" description="Helical" evidence="6">
    <location>
        <begin position="316"/>
        <end position="335"/>
    </location>
</feature>
<comment type="subcellular location">
    <subcellularLocation>
        <location evidence="1">Endomembrane system</location>
        <topology evidence="1">Multi-pass membrane protein</topology>
    </subcellularLocation>
</comment>
<feature type="domain" description="Peroxin/Ferlin" evidence="7">
    <location>
        <begin position="416"/>
        <end position="479"/>
    </location>
</feature>
<dbReference type="GO" id="GO:0007031">
    <property type="term" value="P:peroxisome organization"/>
    <property type="evidence" value="ECO:0007669"/>
    <property type="project" value="UniProtKB-ARBA"/>
</dbReference>
<dbReference type="InterPro" id="IPR006614">
    <property type="entry name" value="Peroxin/Ferlin"/>
</dbReference>
<feature type="transmembrane region" description="Helical" evidence="6">
    <location>
        <begin position="183"/>
        <end position="210"/>
    </location>
</feature>
<evidence type="ECO:0000313" key="9">
    <source>
        <dbReference type="EMBL" id="KAJ1965074.1"/>
    </source>
</evidence>
<dbReference type="AlphaFoldDB" id="A0A9W8AS60"/>
<evidence type="ECO:0000256" key="6">
    <source>
        <dbReference type="SAM" id="Phobius"/>
    </source>
</evidence>
<keyword evidence="2 6" id="KW-0812">Transmembrane</keyword>
<organism evidence="9 10">
    <name type="scientific">Dispira parvispora</name>
    <dbReference type="NCBI Taxonomy" id="1520584"/>
    <lineage>
        <taxon>Eukaryota</taxon>
        <taxon>Fungi</taxon>
        <taxon>Fungi incertae sedis</taxon>
        <taxon>Zoopagomycota</taxon>
        <taxon>Kickxellomycotina</taxon>
        <taxon>Dimargaritomycetes</taxon>
        <taxon>Dimargaritales</taxon>
        <taxon>Dimargaritaceae</taxon>
        <taxon>Dispira</taxon>
    </lineage>
</organism>
<dbReference type="PANTHER" id="PTHR31679">
    <property type="entry name" value="PEROXISOMAL MEMBRANE PROTEIN PEX30-RELATED"/>
    <property type="match status" value="1"/>
</dbReference>
<dbReference type="GO" id="GO:0005778">
    <property type="term" value="C:peroxisomal membrane"/>
    <property type="evidence" value="ECO:0007669"/>
    <property type="project" value="TreeGrafter"/>
</dbReference>
<keyword evidence="10" id="KW-1185">Reference proteome</keyword>
<feature type="region of interest" description="Disordered" evidence="5">
    <location>
        <begin position="1"/>
        <end position="87"/>
    </location>
</feature>
<sequence length="570" mass="63232">MSPTNKLLCHSSSGRGENVQESSGSGLCTPNDGSSRPLTSSPTVTSTYVNASAPRPRIVPSSPLATPYSAGTPDPSVPDNSPAKDSQHLDTLIRERYQRGRYAATADSLSQTLTMLVDDFASHLNRLLAERAAAPNEPPPLNLLTTTPKNFTQFVNRIGPIVELHNAVRNIVQWKHPWRSLEFAFGFTLLCLRPAWLVLSPFVLVLTVIARNYYARLPDLSTPSAYAANATQDSASSEVSPSNGGKGTRFWKSSGVGKPQGHKLSGPSTLFSHRPSTAVYAQNLQFIQNTMGMVCDLLDSVEILWTWLDWSDPNRTWQVVLVTILTMPLLTLAYWCIPWNYLLLFGGLGVFLGNTLWAQALVATCQPWLAYVGNRYWAKVSGWRSNMGHNLSESSLITAEETDPAYTKASNQLTEHSTVKVVVFENQRWWAGLGWIPHLLPAERSAWSDVDGTVQAQPKDHMEPLAGYTWEDSGGWQRDTTWCTKVCITDPNGWVYTDNHWKHPQANSGITVFTRRRKWFRFATIAGTRPSVVAPTQPKPVSQNLSEMNNDDTTQVVNSVRARRLHSAVD</sequence>
<dbReference type="Proteomes" id="UP001150925">
    <property type="component" value="Unassembled WGS sequence"/>
</dbReference>